<keyword evidence="7" id="KW-1185">Reference proteome</keyword>
<keyword evidence="2" id="KW-0285">Flavoprotein</keyword>
<dbReference type="SUPFAM" id="SSF56176">
    <property type="entry name" value="FAD-binding/transporter-associated domain-like"/>
    <property type="match status" value="1"/>
</dbReference>
<evidence type="ECO:0000259" key="5">
    <source>
        <dbReference type="PROSITE" id="PS51387"/>
    </source>
</evidence>
<name>S3CII6_GLAL2</name>
<accession>S3CII6</accession>
<dbReference type="InterPro" id="IPR050416">
    <property type="entry name" value="FAD-linked_Oxidoreductase"/>
</dbReference>
<dbReference type="Proteomes" id="UP000016922">
    <property type="component" value="Unassembled WGS sequence"/>
</dbReference>
<proteinExistence type="inferred from homology"/>
<gene>
    <name evidence="6" type="ORF">GLAREA_11660</name>
</gene>
<evidence type="ECO:0000256" key="3">
    <source>
        <dbReference type="ARBA" id="ARBA00022827"/>
    </source>
</evidence>
<dbReference type="PANTHER" id="PTHR42973">
    <property type="entry name" value="BINDING OXIDOREDUCTASE, PUTATIVE (AFU_ORTHOLOGUE AFUA_1G17690)-RELATED"/>
    <property type="match status" value="1"/>
</dbReference>
<dbReference type="OMA" id="VMPLAWY"/>
<dbReference type="AlphaFoldDB" id="S3CII6"/>
<dbReference type="eggNOG" id="ENOG502QQYW">
    <property type="taxonomic scope" value="Eukaryota"/>
</dbReference>
<dbReference type="Gene3D" id="3.30.43.10">
    <property type="entry name" value="Uridine Diphospho-n-acetylenolpyruvylglucosamine Reductase, domain 2"/>
    <property type="match status" value="1"/>
</dbReference>
<dbReference type="RefSeq" id="XP_008087994.1">
    <property type="nucleotide sequence ID" value="XM_008089803.1"/>
</dbReference>
<dbReference type="EMBL" id="KE145372">
    <property type="protein sequence ID" value="EPE25079.1"/>
    <property type="molecule type" value="Genomic_DNA"/>
</dbReference>
<organism evidence="6 7">
    <name type="scientific">Glarea lozoyensis (strain ATCC 20868 / MF5171)</name>
    <dbReference type="NCBI Taxonomy" id="1116229"/>
    <lineage>
        <taxon>Eukaryota</taxon>
        <taxon>Fungi</taxon>
        <taxon>Dikarya</taxon>
        <taxon>Ascomycota</taxon>
        <taxon>Pezizomycotina</taxon>
        <taxon>Leotiomycetes</taxon>
        <taxon>Helotiales</taxon>
        <taxon>Helotiaceae</taxon>
        <taxon>Glarea</taxon>
    </lineage>
</organism>
<dbReference type="GO" id="GO:0016491">
    <property type="term" value="F:oxidoreductase activity"/>
    <property type="evidence" value="ECO:0007669"/>
    <property type="project" value="UniProtKB-KW"/>
</dbReference>
<dbReference type="GO" id="GO:0071949">
    <property type="term" value="F:FAD binding"/>
    <property type="evidence" value="ECO:0007669"/>
    <property type="project" value="InterPro"/>
</dbReference>
<dbReference type="Gene3D" id="3.40.462.20">
    <property type="match status" value="1"/>
</dbReference>
<dbReference type="InterPro" id="IPR016169">
    <property type="entry name" value="FAD-bd_PCMH_sub2"/>
</dbReference>
<dbReference type="InterPro" id="IPR016166">
    <property type="entry name" value="FAD-bd_PCMH"/>
</dbReference>
<evidence type="ECO:0000313" key="7">
    <source>
        <dbReference type="Proteomes" id="UP000016922"/>
    </source>
</evidence>
<evidence type="ECO:0000313" key="6">
    <source>
        <dbReference type="EMBL" id="EPE25079.1"/>
    </source>
</evidence>
<dbReference type="Gene3D" id="3.30.465.10">
    <property type="match status" value="1"/>
</dbReference>
<dbReference type="PANTHER" id="PTHR42973:SF7">
    <property type="entry name" value="FAD-BINDING PCMH-TYPE DOMAIN-CONTAINING PROTEIN"/>
    <property type="match status" value="1"/>
</dbReference>
<protein>
    <submittedName>
        <fullName evidence="6">FAD-binding protein</fullName>
    </submittedName>
</protein>
<dbReference type="Pfam" id="PF01565">
    <property type="entry name" value="FAD_binding_4"/>
    <property type="match status" value="1"/>
</dbReference>
<evidence type="ECO:0000256" key="2">
    <source>
        <dbReference type="ARBA" id="ARBA00022630"/>
    </source>
</evidence>
<dbReference type="KEGG" id="glz:GLAREA_11660"/>
<dbReference type="InterPro" id="IPR016167">
    <property type="entry name" value="FAD-bd_PCMH_sub1"/>
</dbReference>
<dbReference type="GeneID" id="19470701"/>
<dbReference type="STRING" id="1116229.S3CII6"/>
<dbReference type="InterPro" id="IPR006094">
    <property type="entry name" value="Oxid_FAD_bind_N"/>
</dbReference>
<evidence type="ECO:0000256" key="4">
    <source>
        <dbReference type="ARBA" id="ARBA00023002"/>
    </source>
</evidence>
<dbReference type="InterPro" id="IPR036318">
    <property type="entry name" value="FAD-bd_PCMH-like_sf"/>
</dbReference>
<comment type="similarity">
    <text evidence="1">Belongs to the oxygen-dependent FAD-linked oxidoreductase family.</text>
</comment>
<reference evidence="6 7" key="1">
    <citation type="journal article" date="2013" name="BMC Genomics">
        <title>Genomics-driven discovery of the pneumocandin biosynthetic gene cluster in the fungus Glarea lozoyensis.</title>
        <authorList>
            <person name="Chen L."/>
            <person name="Yue Q."/>
            <person name="Zhang X."/>
            <person name="Xiang M."/>
            <person name="Wang C."/>
            <person name="Li S."/>
            <person name="Che Y."/>
            <person name="Ortiz-Lopez F.J."/>
            <person name="Bills G.F."/>
            <person name="Liu X."/>
            <person name="An Z."/>
        </authorList>
    </citation>
    <scope>NUCLEOTIDE SEQUENCE [LARGE SCALE GENOMIC DNA]</scope>
    <source>
        <strain evidence="7">ATCC 20868 / MF5171</strain>
    </source>
</reference>
<keyword evidence="4" id="KW-0560">Oxidoreductase</keyword>
<dbReference type="HOGENOM" id="CLU_018354_0_2_1"/>
<sequence length="460" mass="50576">MSISSFISLLRPKLSLGAEIFCDPEDIGFQKCLERWSNVDVKVPTAIFCPSTYLDVGIIIEVASEHEIPFVAVSGGHSPWSTISSPGFILDLRMLNKITVDNENEIVKVAGAVLTNELAATLSEAGRCTTVANGNTVGVIPYCLGGGISILTAVAGYACDQITEATVALADGRIVRANENLEPDLFWAIKGSGCHFGIVLELSLKTFPLSILGSDDGSHWAGTFIYTLDRAEEVCKVLEPIMANEEYNTAGSIVLAAPPPAFQPMLVVAPRFMGDPERALSLFQPLSDLGPSMMSSSNPLFFEYQHAIDYACAKGDFKHFNLVGISDFKTANFLQVVEVYKELLSTCADAGPSSYLIQWHTSVSKPVVSESAYSHQDIFIWLNTFSWYHQAENRDLVMDFQNRAIAAIRKDQEEANYVDYASTNRGAPVERRYGGADRILKLRQLKQKWDPKGVFTREFL</sequence>
<keyword evidence="3" id="KW-0274">FAD</keyword>
<dbReference type="PROSITE" id="PS51387">
    <property type="entry name" value="FAD_PCMH"/>
    <property type="match status" value="1"/>
</dbReference>
<feature type="domain" description="FAD-binding PCMH-type" evidence="5">
    <location>
        <begin position="40"/>
        <end position="209"/>
    </location>
</feature>
<dbReference type="OrthoDB" id="415825at2759"/>
<evidence type="ECO:0000256" key="1">
    <source>
        <dbReference type="ARBA" id="ARBA00005466"/>
    </source>
</evidence>